<keyword evidence="1" id="KW-0808">Transferase</keyword>
<proteinExistence type="inferred from homology"/>
<gene>
    <name evidence="4" type="ORF">WN985_35980</name>
</gene>
<evidence type="ECO:0000256" key="3">
    <source>
        <dbReference type="RuleBase" id="RU004046"/>
    </source>
</evidence>
<dbReference type="EMBL" id="CP150851">
    <property type="protein sequence ID" value="WZW59044.1"/>
    <property type="molecule type" value="Genomic_DNA"/>
</dbReference>
<evidence type="ECO:0000256" key="2">
    <source>
        <dbReference type="ARBA" id="ARBA00022777"/>
    </source>
</evidence>
<evidence type="ECO:0000313" key="4">
    <source>
        <dbReference type="EMBL" id="WZW59044.1"/>
    </source>
</evidence>
<dbReference type="InterPro" id="IPR003836">
    <property type="entry name" value="Glucokinase"/>
</dbReference>
<dbReference type="Proteomes" id="UP001484179">
    <property type="component" value="Plasmid unnamed"/>
</dbReference>
<keyword evidence="5" id="KW-1185">Reference proteome</keyword>
<reference evidence="4 5" key="1">
    <citation type="submission" date="2024-04" db="EMBL/GenBank/DDBJ databases">
        <title>Biological Control Activity of Plant Growth Promoting Rhizobacteria Burkholderia pyrrocinia BX1 against Tobacco black shank Introduction Tobacco black shank (TBS) caused by the oomycete Phytophthora. nicotianae (P. nicotianae) has become a destructive soil.</title>
        <authorList>
            <person name="Liu X."/>
            <person name="Shu C."/>
        </authorList>
    </citation>
    <scope>NUCLEOTIDE SEQUENCE [LARGE SCALE GENOMIC DNA]</scope>
    <source>
        <strain evidence="4 5">BX1</strain>
        <plasmid evidence="4 5">unnamed</plasmid>
    </source>
</reference>
<comment type="similarity">
    <text evidence="3">Belongs to the bacterial glucokinase family.</text>
</comment>
<geneLocation type="plasmid" evidence="4 5">
    <name>unnamed</name>
</geneLocation>
<protein>
    <submittedName>
        <fullName evidence="4">Glucokinase</fullName>
    </submittedName>
</protein>
<keyword evidence="4" id="KW-0614">Plasmid</keyword>
<dbReference type="Gene3D" id="3.30.420.40">
    <property type="match status" value="1"/>
</dbReference>
<keyword evidence="2" id="KW-0418">Kinase</keyword>
<dbReference type="Pfam" id="PF02685">
    <property type="entry name" value="Glucokinase"/>
    <property type="match status" value="1"/>
</dbReference>
<name>A0ABZ3BWR9_BURPY</name>
<accession>A0ABZ3BWR9</accession>
<evidence type="ECO:0000256" key="1">
    <source>
        <dbReference type="ARBA" id="ARBA00022679"/>
    </source>
</evidence>
<organism evidence="4 5">
    <name type="scientific">Burkholderia pyrrocinia</name>
    <name type="common">Pseudomonas pyrrocinia</name>
    <dbReference type="NCBI Taxonomy" id="60550"/>
    <lineage>
        <taxon>Bacteria</taxon>
        <taxon>Pseudomonadati</taxon>
        <taxon>Pseudomonadota</taxon>
        <taxon>Betaproteobacteria</taxon>
        <taxon>Burkholderiales</taxon>
        <taxon>Burkholderiaceae</taxon>
        <taxon>Burkholderia</taxon>
        <taxon>Burkholderia cepacia complex</taxon>
    </lineage>
</organism>
<evidence type="ECO:0000313" key="5">
    <source>
        <dbReference type="Proteomes" id="UP001484179"/>
    </source>
</evidence>
<sequence length="67" mass="7208">MNGCDAYSGMIDAMRVYLRDAGGVRVRHAAIAIASPVGGVTLSMTNHAGVFRSKWRAERSIRRSSVA</sequence>